<protein>
    <submittedName>
        <fullName evidence="1">Uncharacterized protein</fullName>
    </submittedName>
</protein>
<organism evidence="1 2">
    <name type="scientific">Aurantiacibacter arachoides</name>
    <dbReference type="NCBI Taxonomy" id="1850444"/>
    <lineage>
        <taxon>Bacteria</taxon>
        <taxon>Pseudomonadati</taxon>
        <taxon>Pseudomonadota</taxon>
        <taxon>Alphaproteobacteria</taxon>
        <taxon>Sphingomonadales</taxon>
        <taxon>Erythrobacteraceae</taxon>
        <taxon>Aurantiacibacter</taxon>
    </lineage>
</organism>
<name>A0A845A298_9SPHN</name>
<dbReference type="RefSeq" id="WP_131453503.1">
    <property type="nucleotide sequence ID" value="NZ_BMJK01000002.1"/>
</dbReference>
<proteinExistence type="predicted"/>
<dbReference type="EMBL" id="WTYH01000001">
    <property type="protein sequence ID" value="MXO94265.1"/>
    <property type="molecule type" value="Genomic_DNA"/>
</dbReference>
<evidence type="ECO:0000313" key="1">
    <source>
        <dbReference type="EMBL" id="MXO94265.1"/>
    </source>
</evidence>
<dbReference type="Proteomes" id="UP000460626">
    <property type="component" value="Unassembled WGS sequence"/>
</dbReference>
<comment type="caution">
    <text evidence="1">The sequence shown here is derived from an EMBL/GenBank/DDBJ whole genome shotgun (WGS) entry which is preliminary data.</text>
</comment>
<accession>A0A845A298</accession>
<dbReference type="OrthoDB" id="7573796at2"/>
<evidence type="ECO:0000313" key="2">
    <source>
        <dbReference type="Proteomes" id="UP000460626"/>
    </source>
</evidence>
<keyword evidence="2" id="KW-1185">Reference proteome</keyword>
<dbReference type="AlphaFoldDB" id="A0A845A298"/>
<gene>
    <name evidence="1" type="ORF">GRI62_11730</name>
</gene>
<sequence>MPIKVSSAKSKGRRLQQAARDAILAAFPDLEEGDVRSCAMGSQGEDLQLSPAAARAFPFSVECKAKAKGFTVLYDALGQAAGQNDRTPLAVVKQDRRKPLVVIDLDDFLKLVRR</sequence>
<reference evidence="1 2" key="1">
    <citation type="submission" date="2019-12" db="EMBL/GenBank/DDBJ databases">
        <title>Genomic-based taxomic classification of the family Erythrobacteraceae.</title>
        <authorList>
            <person name="Xu L."/>
        </authorList>
    </citation>
    <scope>NUCLEOTIDE SEQUENCE [LARGE SCALE GENOMIC DNA]</scope>
    <source>
        <strain evidence="1 2">RC4-10-4</strain>
    </source>
</reference>